<name>U1N6H7_9EURY</name>
<evidence type="ECO:0000313" key="2">
    <source>
        <dbReference type="EMBL" id="ERG92048.1"/>
    </source>
</evidence>
<reference evidence="2 3" key="1">
    <citation type="journal article" date="2013" name="PLoS ONE">
        <title>Assembly-driven community genomics of a hypersaline microbial ecosystem.</title>
        <authorList>
            <person name="Podell S."/>
            <person name="Ugalde J.A."/>
            <person name="Narasingarao P."/>
            <person name="Banfield J.F."/>
            <person name="Heidelberg K.B."/>
            <person name="Allen E.E."/>
        </authorList>
    </citation>
    <scope>NUCLEOTIDE SEQUENCE [LARGE SCALE GENOMIC DNA]</scope>
    <source>
        <strain evidence="3">J07HQW1</strain>
    </source>
</reference>
<dbReference type="Proteomes" id="UP000030649">
    <property type="component" value="Unassembled WGS sequence"/>
</dbReference>
<dbReference type="SUPFAM" id="SSF51182">
    <property type="entry name" value="RmlC-like cupins"/>
    <property type="match status" value="1"/>
</dbReference>
<proteinExistence type="predicted"/>
<dbReference type="InterPro" id="IPR014710">
    <property type="entry name" value="RmlC-like_jellyroll"/>
</dbReference>
<gene>
    <name evidence="2" type="ORF">J07HQW1_02083</name>
</gene>
<feature type="domain" description="Cupin type-2" evidence="1">
    <location>
        <begin position="40"/>
        <end position="101"/>
    </location>
</feature>
<dbReference type="Gene3D" id="2.60.120.10">
    <property type="entry name" value="Jelly Rolls"/>
    <property type="match status" value="1"/>
</dbReference>
<dbReference type="Pfam" id="PF07883">
    <property type="entry name" value="Cupin_2"/>
    <property type="match status" value="1"/>
</dbReference>
<evidence type="ECO:0000259" key="1">
    <source>
        <dbReference type="Pfam" id="PF07883"/>
    </source>
</evidence>
<dbReference type="InterPro" id="IPR011051">
    <property type="entry name" value="RmlC_Cupin_sf"/>
</dbReference>
<sequence>MSSFENFTVGTWEAPCKTEQPYEGIKRRVLCFDDETMQVHYTVKADAVFPEHEHEETKQTVYVIDGAIELFGDHEQLLESGDSFIIGPDVRHGVRGVAERTELLDTFTPRIESYTK</sequence>
<dbReference type="InterPro" id="IPR013096">
    <property type="entry name" value="Cupin_2"/>
</dbReference>
<evidence type="ECO:0000313" key="3">
    <source>
        <dbReference type="Proteomes" id="UP000030649"/>
    </source>
</evidence>
<dbReference type="EMBL" id="KE356560">
    <property type="protein sequence ID" value="ERG92048.1"/>
    <property type="molecule type" value="Genomic_DNA"/>
</dbReference>
<dbReference type="AlphaFoldDB" id="U1N6H7"/>
<dbReference type="InterPro" id="IPR052535">
    <property type="entry name" value="Bacilysin_H2HPP_isomerase"/>
</dbReference>
<accession>U1N6H7</accession>
<organism evidence="2 3">
    <name type="scientific">Haloquadratum walsbyi J07HQW1</name>
    <dbReference type="NCBI Taxonomy" id="1238424"/>
    <lineage>
        <taxon>Archaea</taxon>
        <taxon>Methanobacteriati</taxon>
        <taxon>Methanobacteriota</taxon>
        <taxon>Stenosarchaea group</taxon>
        <taxon>Halobacteria</taxon>
        <taxon>Halobacteriales</taxon>
        <taxon>Haloferacaceae</taxon>
        <taxon>Haloquadratum</taxon>
    </lineage>
</organism>
<dbReference type="PANTHER" id="PTHR40112:SF1">
    <property type="entry name" value="H2HPP ISOMERASE"/>
    <property type="match status" value="1"/>
</dbReference>
<dbReference type="PANTHER" id="PTHR40112">
    <property type="entry name" value="H2HPP ISOMERASE"/>
    <property type="match status" value="1"/>
</dbReference>
<dbReference type="STRING" id="1238424.J07HQW1_02083"/>
<dbReference type="HOGENOM" id="CLU_134269_1_1_2"/>
<protein>
    <submittedName>
        <fullName evidence="2">Double-stranded beta-helix domain protein</fullName>
    </submittedName>
</protein>